<feature type="domain" description="F-box" evidence="1">
    <location>
        <begin position="52"/>
        <end position="86"/>
    </location>
</feature>
<keyword evidence="3" id="KW-1185">Reference proteome</keyword>
<dbReference type="PANTHER" id="PTHR34223">
    <property type="entry name" value="OS11G0201299 PROTEIN"/>
    <property type="match status" value="1"/>
</dbReference>
<evidence type="ECO:0000313" key="2">
    <source>
        <dbReference type="EnsemblPlants" id="OBART11G08870.1"/>
    </source>
</evidence>
<evidence type="ECO:0000259" key="1">
    <source>
        <dbReference type="PROSITE" id="PS50181"/>
    </source>
</evidence>
<accession>A0A0D3HKB3</accession>
<name>A0A0D3HKB3_9ORYZ</name>
<dbReference type="STRING" id="65489.A0A0D3HKB3"/>
<reference evidence="2" key="1">
    <citation type="journal article" date="2009" name="Rice">
        <title>De Novo Next Generation Sequencing of Plant Genomes.</title>
        <authorList>
            <person name="Rounsley S."/>
            <person name="Marri P.R."/>
            <person name="Yu Y."/>
            <person name="He R."/>
            <person name="Sisneros N."/>
            <person name="Goicoechea J.L."/>
            <person name="Lee S.J."/>
            <person name="Angelova A."/>
            <person name="Kudrna D."/>
            <person name="Luo M."/>
            <person name="Affourtit J."/>
            <person name="Desany B."/>
            <person name="Knight J."/>
            <person name="Niazi F."/>
            <person name="Egholm M."/>
            <person name="Wing R.A."/>
        </authorList>
    </citation>
    <scope>NUCLEOTIDE SEQUENCE [LARGE SCALE GENOMIC DNA]</scope>
    <source>
        <strain evidence="2">cv. IRGC 105608</strain>
    </source>
</reference>
<dbReference type="InterPro" id="IPR001810">
    <property type="entry name" value="F-box_dom"/>
</dbReference>
<organism evidence="2">
    <name type="scientific">Oryza barthii</name>
    <dbReference type="NCBI Taxonomy" id="65489"/>
    <lineage>
        <taxon>Eukaryota</taxon>
        <taxon>Viridiplantae</taxon>
        <taxon>Streptophyta</taxon>
        <taxon>Embryophyta</taxon>
        <taxon>Tracheophyta</taxon>
        <taxon>Spermatophyta</taxon>
        <taxon>Magnoliopsida</taxon>
        <taxon>Liliopsida</taxon>
        <taxon>Poales</taxon>
        <taxon>Poaceae</taxon>
        <taxon>BOP clade</taxon>
        <taxon>Oryzoideae</taxon>
        <taxon>Oryzeae</taxon>
        <taxon>Oryzinae</taxon>
        <taxon>Oryza</taxon>
    </lineage>
</organism>
<dbReference type="Gramene" id="OBART11G08870.1">
    <property type="protein sequence ID" value="OBART11G08870.1"/>
    <property type="gene ID" value="OBART11G08870"/>
</dbReference>
<reference evidence="2" key="2">
    <citation type="submission" date="2015-03" db="UniProtKB">
        <authorList>
            <consortium name="EnsemblPlants"/>
        </authorList>
    </citation>
    <scope>IDENTIFICATION</scope>
</reference>
<dbReference type="EnsemblPlants" id="OBART11G08870.1">
    <property type="protein sequence ID" value="OBART11G08870.1"/>
    <property type="gene ID" value="OBART11G08870"/>
</dbReference>
<dbReference type="PaxDb" id="65489-OBART11G08870.1"/>
<dbReference type="InterPro" id="IPR036047">
    <property type="entry name" value="F-box-like_dom_sf"/>
</dbReference>
<dbReference type="SUPFAM" id="SSF52047">
    <property type="entry name" value="RNI-like"/>
    <property type="match status" value="1"/>
</dbReference>
<dbReference type="Gene3D" id="3.80.10.10">
    <property type="entry name" value="Ribonuclease Inhibitor"/>
    <property type="match status" value="1"/>
</dbReference>
<dbReference type="SUPFAM" id="SSF81383">
    <property type="entry name" value="F-box domain"/>
    <property type="match status" value="1"/>
</dbReference>
<dbReference type="InterPro" id="IPR053197">
    <property type="entry name" value="F-box_SCFL_complex_component"/>
</dbReference>
<dbReference type="Proteomes" id="UP000026960">
    <property type="component" value="Chromosome 11"/>
</dbReference>
<dbReference type="PANTHER" id="PTHR34223:SF51">
    <property type="entry name" value="OS06G0556300 PROTEIN"/>
    <property type="match status" value="1"/>
</dbReference>
<dbReference type="PROSITE" id="PS50181">
    <property type="entry name" value="FBOX"/>
    <property type="match status" value="1"/>
</dbReference>
<dbReference type="Pfam" id="PF00646">
    <property type="entry name" value="F-box"/>
    <property type="match status" value="1"/>
</dbReference>
<protein>
    <recommendedName>
        <fullName evidence="1">F-box domain-containing protein</fullName>
    </recommendedName>
</protein>
<dbReference type="InterPro" id="IPR032675">
    <property type="entry name" value="LRR_dom_sf"/>
</dbReference>
<dbReference type="CDD" id="cd22160">
    <property type="entry name" value="F-box_AtFBL13-like"/>
    <property type="match status" value="1"/>
</dbReference>
<dbReference type="Gene3D" id="1.20.1280.50">
    <property type="match status" value="1"/>
</dbReference>
<sequence>MNRGLQLLGKAFACTVQAKGRYLICPYTLQPATMPEKLTNKGNKKLVMADGADHISALPDELLQYLLSFLPSREAVQTCVLSQRWRHQWKYVPALRINDVDSFYSVQQLNKFVHHLLMHRKRTPLYVCELDSFRNGEVAEWYQYAVSCEVEMLQVDTAHSADYCRLPEMAITSNHLTTLEFSGVQLGHISLDFSSCPKLEVLVMRGCKILVQKILSQSVKSLSITQCNFELNTRTHISAPSLISLELADILGWTPALERLPSLSTAFVRLDDRCEDYCLHSYYGDCGDQVSCGKHCTRFYDIHDDDCVLLGGLSNVTNLELITSPKVFIVRKDLLMRPTFSKLKTLLLNVSDADASFGPLVYILRSSPVLEKLTLQLYEEPKAKIETDGSCNLEEQLMASKKLKVVEIKYSKIVVLCRVLQILNTCGVPRKKISIERTELWSFGSHFSFEQT</sequence>
<proteinExistence type="predicted"/>
<dbReference type="InterPro" id="IPR053781">
    <property type="entry name" value="F-box_AtFBL13-like"/>
</dbReference>
<dbReference type="AlphaFoldDB" id="A0A0D3HKB3"/>
<evidence type="ECO:0000313" key="3">
    <source>
        <dbReference type="Proteomes" id="UP000026960"/>
    </source>
</evidence>